<evidence type="ECO:0000313" key="2">
    <source>
        <dbReference type="Proteomes" id="UP000014155"/>
    </source>
</evidence>
<gene>
    <name evidence="1" type="ORF">CTER_5105</name>
</gene>
<dbReference type="EMBL" id="AORV01000008">
    <property type="protein sequence ID" value="EMS74039.1"/>
    <property type="molecule type" value="Genomic_DNA"/>
</dbReference>
<name>S0FY43_RUMCE</name>
<reference evidence="1 2" key="1">
    <citation type="journal article" date="2013" name="Genome Announc.">
        <title>Draft Genome Sequence of the Cellulolytic, Mesophilic, Anaerobic Bacterium Clostridium termitidis Strain CT1112 (DSM 5398).</title>
        <authorList>
            <person name="Lal S."/>
            <person name="Ramachandran U."/>
            <person name="Zhang X."/>
            <person name="Munir R."/>
            <person name="Sparling R."/>
            <person name="Levin D.B."/>
        </authorList>
    </citation>
    <scope>NUCLEOTIDE SEQUENCE [LARGE SCALE GENOMIC DNA]</scope>
    <source>
        <strain evidence="1 2">CT1112</strain>
    </source>
</reference>
<protein>
    <submittedName>
        <fullName evidence="1">Uncharacterized protein</fullName>
    </submittedName>
</protein>
<dbReference type="PATRIC" id="fig|1195236.3.peg.219"/>
<sequence length="143" mass="16427">MEGELTPSFYIMSDIKNTSVKVMLDEERELVFTLNVMSDAINKYGRMDNILNDSANNLEVTKWLAVQMVNEGVEIWNDKNPDKKQLYDERKLCRYVQGLGGFGVLQQKVQEAILKGLPEDKVRQVEEIGKNLMAVQNQSEKKK</sequence>
<dbReference type="RefSeq" id="WP_004623079.1">
    <property type="nucleotide sequence ID" value="NZ_AORV01000008.1"/>
</dbReference>
<dbReference type="AlphaFoldDB" id="S0FY43"/>
<accession>S0FY43</accession>
<keyword evidence="2" id="KW-1185">Reference proteome</keyword>
<organism evidence="1 2">
    <name type="scientific">Ruminiclostridium cellobioparum subsp. termitidis CT1112</name>
    <dbReference type="NCBI Taxonomy" id="1195236"/>
    <lineage>
        <taxon>Bacteria</taxon>
        <taxon>Bacillati</taxon>
        <taxon>Bacillota</taxon>
        <taxon>Clostridia</taxon>
        <taxon>Eubacteriales</taxon>
        <taxon>Oscillospiraceae</taxon>
        <taxon>Ruminiclostridium</taxon>
    </lineage>
</organism>
<proteinExistence type="predicted"/>
<dbReference type="Proteomes" id="UP000014155">
    <property type="component" value="Unassembled WGS sequence"/>
</dbReference>
<dbReference type="STRING" id="1195236.CTER_5105"/>
<comment type="caution">
    <text evidence="1">The sequence shown here is derived from an EMBL/GenBank/DDBJ whole genome shotgun (WGS) entry which is preliminary data.</text>
</comment>
<evidence type="ECO:0000313" key="1">
    <source>
        <dbReference type="EMBL" id="EMS74039.1"/>
    </source>
</evidence>